<dbReference type="Pfam" id="PF00583">
    <property type="entry name" value="Acetyltransf_1"/>
    <property type="match status" value="1"/>
</dbReference>
<dbReference type="CDD" id="cd04301">
    <property type="entry name" value="NAT_SF"/>
    <property type="match status" value="1"/>
</dbReference>
<keyword evidence="2" id="KW-0012">Acyltransferase</keyword>
<dbReference type="EC" id="2.3.1.189" evidence="2"/>
<dbReference type="PROSITE" id="PS51186">
    <property type="entry name" value="GNAT"/>
    <property type="match status" value="1"/>
</dbReference>
<dbReference type="SUPFAM" id="SSF55729">
    <property type="entry name" value="Acyl-CoA N-acyltransferases (Nat)"/>
    <property type="match status" value="1"/>
</dbReference>
<dbReference type="GO" id="GO:0035447">
    <property type="term" value="F:mycothiol synthase activity"/>
    <property type="evidence" value="ECO:0007669"/>
    <property type="project" value="UniProtKB-EC"/>
</dbReference>
<sequence>MSPAPANTEGLEFGVAREQERLGALGLALRTLPAECRPRLVDAIGRQPPSQLGPFDALVVARRAGEVVAAAWGQPQPGAAASLWLPEAIGVAAEKVDGPLIGLVCRQVDHARMPMTQALLESDDDPRLAALLEAGFDRIAELFYLEWRDDESSKGALEDSACDSAVGFEPYHPRDRRRLERVVESTYTGSLDCPALEGRRAIADTIDGYRAIGQYDSRDWCFITHEGGDAGVLLLAQHDDPSQLELVYMGVTPAARGRGLGAAAVREAQRVAAARCVDRLVLAVDSTNKPARDHYADAGFTRWASRVALIRSLPR</sequence>
<dbReference type="Proteomes" id="UP000315440">
    <property type="component" value="Unassembled WGS sequence"/>
</dbReference>
<dbReference type="InterPro" id="IPR016181">
    <property type="entry name" value="Acyl_CoA_acyltransferase"/>
</dbReference>
<protein>
    <submittedName>
        <fullName evidence="2">Mycothiol acetyltransferase</fullName>
        <ecNumber evidence="2">2.3.1.189</ecNumber>
    </submittedName>
</protein>
<keyword evidence="2" id="KW-0808">Transferase</keyword>
<dbReference type="RefSeq" id="WP_146395460.1">
    <property type="nucleotide sequence ID" value="NZ_SJPQ01000001.1"/>
</dbReference>
<organism evidence="2 3">
    <name type="scientific">Pseudobythopirellula maris</name>
    <dbReference type="NCBI Taxonomy" id="2527991"/>
    <lineage>
        <taxon>Bacteria</taxon>
        <taxon>Pseudomonadati</taxon>
        <taxon>Planctomycetota</taxon>
        <taxon>Planctomycetia</taxon>
        <taxon>Pirellulales</taxon>
        <taxon>Lacipirellulaceae</taxon>
        <taxon>Pseudobythopirellula</taxon>
    </lineage>
</organism>
<feature type="domain" description="N-acetyltransferase" evidence="1">
    <location>
        <begin position="166"/>
        <end position="315"/>
    </location>
</feature>
<dbReference type="OrthoDB" id="214696at2"/>
<dbReference type="InterPro" id="IPR000182">
    <property type="entry name" value="GNAT_dom"/>
</dbReference>
<gene>
    <name evidence="2" type="primary">mshD_1</name>
    <name evidence="2" type="ORF">Mal64_00160</name>
</gene>
<keyword evidence="3" id="KW-1185">Reference proteome</keyword>
<proteinExistence type="predicted"/>
<accession>A0A5C5ZQ81</accession>
<name>A0A5C5ZQ81_9BACT</name>
<evidence type="ECO:0000259" key="1">
    <source>
        <dbReference type="PROSITE" id="PS51186"/>
    </source>
</evidence>
<comment type="caution">
    <text evidence="2">The sequence shown here is derived from an EMBL/GenBank/DDBJ whole genome shotgun (WGS) entry which is preliminary data.</text>
</comment>
<dbReference type="AlphaFoldDB" id="A0A5C5ZQ81"/>
<evidence type="ECO:0000313" key="2">
    <source>
        <dbReference type="EMBL" id="TWT89639.1"/>
    </source>
</evidence>
<evidence type="ECO:0000313" key="3">
    <source>
        <dbReference type="Proteomes" id="UP000315440"/>
    </source>
</evidence>
<reference evidence="2 3" key="1">
    <citation type="submission" date="2019-02" db="EMBL/GenBank/DDBJ databases">
        <title>Deep-cultivation of Planctomycetes and their phenomic and genomic characterization uncovers novel biology.</title>
        <authorList>
            <person name="Wiegand S."/>
            <person name="Jogler M."/>
            <person name="Boedeker C."/>
            <person name="Pinto D."/>
            <person name="Vollmers J."/>
            <person name="Rivas-Marin E."/>
            <person name="Kohn T."/>
            <person name="Peeters S.H."/>
            <person name="Heuer A."/>
            <person name="Rast P."/>
            <person name="Oberbeckmann S."/>
            <person name="Bunk B."/>
            <person name="Jeske O."/>
            <person name="Meyerdierks A."/>
            <person name="Storesund J.E."/>
            <person name="Kallscheuer N."/>
            <person name="Luecker S."/>
            <person name="Lage O.M."/>
            <person name="Pohl T."/>
            <person name="Merkel B.J."/>
            <person name="Hornburger P."/>
            <person name="Mueller R.-W."/>
            <person name="Bruemmer F."/>
            <person name="Labrenz M."/>
            <person name="Spormann A.M."/>
            <person name="Op Den Camp H."/>
            <person name="Overmann J."/>
            <person name="Amann R."/>
            <person name="Jetten M.S.M."/>
            <person name="Mascher T."/>
            <person name="Medema M.H."/>
            <person name="Devos D.P."/>
            <person name="Kaster A.-K."/>
            <person name="Ovreas L."/>
            <person name="Rohde M."/>
            <person name="Galperin M.Y."/>
            <person name="Jogler C."/>
        </authorList>
    </citation>
    <scope>NUCLEOTIDE SEQUENCE [LARGE SCALE GENOMIC DNA]</scope>
    <source>
        <strain evidence="2 3">Mal64</strain>
    </source>
</reference>
<dbReference type="Gene3D" id="3.40.630.30">
    <property type="match status" value="1"/>
</dbReference>
<dbReference type="EMBL" id="SJPQ01000001">
    <property type="protein sequence ID" value="TWT89639.1"/>
    <property type="molecule type" value="Genomic_DNA"/>
</dbReference>